<feature type="transmembrane region" description="Helical" evidence="8">
    <location>
        <begin position="61"/>
        <end position="79"/>
    </location>
</feature>
<evidence type="ECO:0000256" key="3">
    <source>
        <dbReference type="ARBA" id="ARBA00022618"/>
    </source>
</evidence>
<evidence type="ECO:0000256" key="6">
    <source>
        <dbReference type="ARBA" id="ARBA00023136"/>
    </source>
</evidence>
<dbReference type="EMBL" id="PFRH01000124">
    <property type="protein sequence ID" value="PJC52239.1"/>
    <property type="molecule type" value="Genomic_DNA"/>
</dbReference>
<evidence type="ECO:0000313" key="11">
    <source>
        <dbReference type="Proteomes" id="UP000231456"/>
    </source>
</evidence>
<keyword evidence="2" id="KW-1003">Cell membrane</keyword>
<keyword evidence="4 8" id="KW-0812">Transmembrane</keyword>
<gene>
    <name evidence="10" type="ORF">CO030_03920</name>
</gene>
<dbReference type="Gene3D" id="3.10.20.310">
    <property type="entry name" value="membrane protein fhac"/>
    <property type="match status" value="1"/>
</dbReference>
<comment type="caution">
    <text evidence="10">The sequence shown here is derived from an EMBL/GenBank/DDBJ whole genome shotgun (WGS) entry which is preliminary data.</text>
</comment>
<reference evidence="11" key="1">
    <citation type="submission" date="2017-09" db="EMBL/GenBank/DDBJ databases">
        <title>Depth-based differentiation of microbial function through sediment-hosted aquifers and enrichment of novel symbionts in the deep terrestrial subsurface.</title>
        <authorList>
            <person name="Probst A.J."/>
            <person name="Ladd B."/>
            <person name="Jarett J.K."/>
            <person name="Geller-Mcgrath D.E."/>
            <person name="Sieber C.M.K."/>
            <person name="Emerson J.B."/>
            <person name="Anantharaman K."/>
            <person name="Thomas B.C."/>
            <person name="Malmstrom R."/>
            <person name="Stieglmeier M."/>
            <person name="Klingl A."/>
            <person name="Woyke T."/>
            <person name="Ryan C.M."/>
            <person name="Banfield J.F."/>
        </authorList>
    </citation>
    <scope>NUCLEOTIDE SEQUENCE [LARGE SCALE GENOMIC DNA]</scope>
</reference>
<name>A0A2M8F996_9BACT</name>
<dbReference type="InterPro" id="IPR013685">
    <property type="entry name" value="POTRA_FtsQ_type"/>
</dbReference>
<evidence type="ECO:0000313" key="10">
    <source>
        <dbReference type="EMBL" id="PJC52239.1"/>
    </source>
</evidence>
<dbReference type="AlphaFoldDB" id="A0A2M8F996"/>
<sequence length="342" mass="39406">MSLSISMSYKKTNKRSCTRVYMKSRNALYTRSKAKDFAWRGRKRNPIQKVQPQGKATRTKIYIVLLFSCIVGMLGLFIYQPFFHISNVDVEGIESITQQEIEQTVYGAMDYHRWFLFPVKSFVFVNTVEIADILNERFPLNTVTVQKQFPNTLHIQLEERLSTVLYDNGDAYHFMGLTGKIVEPIRKVSYAEWRSETAMVTSTNELGEEISEIKEIARYHTPDITALEHDIGVYPLIVDTGHGNTGTLEVNTEVMQESYIAQILDWYNALQNTLDMEPVYVDMSSPYRTILYIKNGPSIYITLPEGESGPQIERLRTALKEIPSLDAISYIDVRYAGKIYWQ</sequence>
<keyword evidence="3" id="KW-0132">Cell division</keyword>
<comment type="subcellular location">
    <subcellularLocation>
        <location evidence="1">Membrane</location>
    </subcellularLocation>
</comment>
<keyword evidence="6 8" id="KW-0472">Membrane</keyword>
<dbReference type="GO" id="GO:0016020">
    <property type="term" value="C:membrane"/>
    <property type="evidence" value="ECO:0007669"/>
    <property type="project" value="UniProtKB-SubCell"/>
</dbReference>
<organism evidence="10 11">
    <name type="scientific">Candidatus Magasanikbacteria bacterium CG_4_9_14_0_2_um_filter_42_11</name>
    <dbReference type="NCBI Taxonomy" id="1974643"/>
    <lineage>
        <taxon>Bacteria</taxon>
        <taxon>Candidatus Magasanikiibacteriota</taxon>
    </lineage>
</organism>
<evidence type="ECO:0000259" key="9">
    <source>
        <dbReference type="PROSITE" id="PS51779"/>
    </source>
</evidence>
<dbReference type="GO" id="GO:0051301">
    <property type="term" value="P:cell division"/>
    <property type="evidence" value="ECO:0007669"/>
    <property type="project" value="UniProtKB-KW"/>
</dbReference>
<evidence type="ECO:0000256" key="1">
    <source>
        <dbReference type="ARBA" id="ARBA00004370"/>
    </source>
</evidence>
<evidence type="ECO:0000256" key="4">
    <source>
        <dbReference type="ARBA" id="ARBA00022692"/>
    </source>
</evidence>
<proteinExistence type="predicted"/>
<keyword evidence="5 8" id="KW-1133">Transmembrane helix</keyword>
<dbReference type="Proteomes" id="UP000231456">
    <property type="component" value="Unassembled WGS sequence"/>
</dbReference>
<keyword evidence="7" id="KW-0131">Cell cycle</keyword>
<feature type="domain" description="POTRA" evidence="9">
    <location>
        <begin position="83"/>
        <end position="160"/>
    </location>
</feature>
<protein>
    <recommendedName>
        <fullName evidence="9">POTRA domain-containing protein</fullName>
    </recommendedName>
</protein>
<evidence type="ECO:0000256" key="7">
    <source>
        <dbReference type="ARBA" id="ARBA00023306"/>
    </source>
</evidence>
<evidence type="ECO:0000256" key="5">
    <source>
        <dbReference type="ARBA" id="ARBA00022989"/>
    </source>
</evidence>
<evidence type="ECO:0000256" key="8">
    <source>
        <dbReference type="SAM" id="Phobius"/>
    </source>
</evidence>
<dbReference type="InterPro" id="IPR034746">
    <property type="entry name" value="POTRA"/>
</dbReference>
<dbReference type="PROSITE" id="PS51779">
    <property type="entry name" value="POTRA"/>
    <property type="match status" value="1"/>
</dbReference>
<evidence type="ECO:0000256" key="2">
    <source>
        <dbReference type="ARBA" id="ARBA00022475"/>
    </source>
</evidence>
<dbReference type="Pfam" id="PF08478">
    <property type="entry name" value="POTRA_1"/>
    <property type="match status" value="1"/>
</dbReference>
<accession>A0A2M8F996</accession>